<dbReference type="Proteomes" id="UP001152649">
    <property type="component" value="Unassembled WGS sequence"/>
</dbReference>
<keyword evidence="4 5" id="KW-0472">Membrane</keyword>
<evidence type="ECO:0000313" key="7">
    <source>
        <dbReference type="Proteomes" id="UP001152649"/>
    </source>
</evidence>
<feature type="transmembrane region" description="Helical" evidence="5">
    <location>
        <begin position="277"/>
        <end position="301"/>
    </location>
</feature>
<dbReference type="GO" id="GO:0005886">
    <property type="term" value="C:plasma membrane"/>
    <property type="evidence" value="ECO:0007669"/>
    <property type="project" value="TreeGrafter"/>
</dbReference>
<feature type="transmembrane region" description="Helical" evidence="5">
    <location>
        <begin position="239"/>
        <end position="257"/>
    </location>
</feature>
<dbReference type="GO" id="GO:0000324">
    <property type="term" value="C:fungal-type vacuole"/>
    <property type="evidence" value="ECO:0007669"/>
    <property type="project" value="TreeGrafter"/>
</dbReference>
<name>A0A9W4NTI9_9EURO</name>
<evidence type="ECO:0000256" key="3">
    <source>
        <dbReference type="ARBA" id="ARBA00022989"/>
    </source>
</evidence>
<comment type="caution">
    <text evidence="6">The sequence shown here is derived from an EMBL/GenBank/DDBJ whole genome shotgun (WGS) entry which is preliminary data.</text>
</comment>
<protein>
    <recommendedName>
        <fullName evidence="8">RTA-like protein</fullName>
    </recommendedName>
</protein>
<organism evidence="6 7">
    <name type="scientific">Penicillium salamii</name>
    <dbReference type="NCBI Taxonomy" id="1612424"/>
    <lineage>
        <taxon>Eukaryota</taxon>
        <taxon>Fungi</taxon>
        <taxon>Dikarya</taxon>
        <taxon>Ascomycota</taxon>
        <taxon>Pezizomycotina</taxon>
        <taxon>Eurotiomycetes</taxon>
        <taxon>Eurotiomycetidae</taxon>
        <taxon>Eurotiales</taxon>
        <taxon>Aspergillaceae</taxon>
        <taxon>Penicillium</taxon>
    </lineage>
</organism>
<comment type="subcellular location">
    <subcellularLocation>
        <location evidence="1">Membrane</location>
        <topology evidence="1">Multi-pass membrane protein</topology>
    </subcellularLocation>
</comment>
<keyword evidence="3 5" id="KW-1133">Transmembrane helix</keyword>
<dbReference type="PANTHER" id="PTHR31465:SF9">
    <property type="entry name" value="SPHINGOID LONG-CHAIN BASE TRANSPORTER RSB1"/>
    <property type="match status" value="1"/>
</dbReference>
<feature type="transmembrane region" description="Helical" evidence="5">
    <location>
        <begin position="158"/>
        <end position="182"/>
    </location>
</feature>
<dbReference type="OrthoDB" id="4521223at2759"/>
<evidence type="ECO:0000256" key="1">
    <source>
        <dbReference type="ARBA" id="ARBA00004141"/>
    </source>
</evidence>
<gene>
    <name evidence="6" type="ORF">PSALAMII_LOCUS8491</name>
</gene>
<feature type="transmembrane region" description="Helical" evidence="5">
    <location>
        <begin position="118"/>
        <end position="138"/>
    </location>
</feature>
<dbReference type="PANTHER" id="PTHR31465">
    <property type="entry name" value="PROTEIN RTA1-RELATED"/>
    <property type="match status" value="1"/>
</dbReference>
<accession>A0A9W4NTI9</accession>
<keyword evidence="7" id="KW-1185">Reference proteome</keyword>
<evidence type="ECO:0000256" key="4">
    <source>
        <dbReference type="ARBA" id="ARBA00023136"/>
    </source>
</evidence>
<dbReference type="AlphaFoldDB" id="A0A9W4NTI9"/>
<dbReference type="Pfam" id="PF04479">
    <property type="entry name" value="RTA1"/>
    <property type="match status" value="1"/>
</dbReference>
<evidence type="ECO:0000313" key="6">
    <source>
        <dbReference type="EMBL" id="CAG8407831.1"/>
    </source>
</evidence>
<evidence type="ECO:0008006" key="8">
    <source>
        <dbReference type="Google" id="ProtNLM"/>
    </source>
</evidence>
<keyword evidence="2 5" id="KW-0812">Transmembrane</keyword>
<dbReference type="InterPro" id="IPR007568">
    <property type="entry name" value="RTA1"/>
</dbReference>
<evidence type="ECO:0000256" key="5">
    <source>
        <dbReference type="SAM" id="Phobius"/>
    </source>
</evidence>
<feature type="transmembrane region" description="Helical" evidence="5">
    <location>
        <begin position="194"/>
        <end position="218"/>
    </location>
</feature>
<evidence type="ECO:0000256" key="2">
    <source>
        <dbReference type="ARBA" id="ARBA00022692"/>
    </source>
</evidence>
<proteinExistence type="predicted"/>
<reference evidence="6" key="1">
    <citation type="submission" date="2021-07" db="EMBL/GenBank/DDBJ databases">
        <authorList>
            <person name="Branca A.L. A."/>
        </authorList>
    </citation>
    <scope>NUCLEOTIDE SEQUENCE</scope>
</reference>
<feature type="transmembrane region" description="Helical" evidence="5">
    <location>
        <begin position="60"/>
        <end position="80"/>
    </location>
</feature>
<feature type="transmembrane region" description="Helical" evidence="5">
    <location>
        <begin position="87"/>
        <end position="106"/>
    </location>
</feature>
<dbReference type="EMBL" id="CAJVPG010000422">
    <property type="protein sequence ID" value="CAG8407831.1"/>
    <property type="molecule type" value="Genomic_DNA"/>
</dbReference>
<sequence>MVLFDDQFSDNFSFSSAFKPTRVLSPLAIMSDINIDDCTLQTCPLSDAYIDYQPNVAGNILFAVLFAIMLVGQIGTGIFFRTWTFMVPMAAGLILEVIGYVGRVLLHNNPFDFNAFLLYLICLTIAPAFFTAGIYLCLGRIITVYGERYSRLKPRTYVYIFVTCDLISLILQAAGGAVTSIADEQSLQDTGVNIMIAGLVFQVASIVIFCVLVIEYAIGVARGRRVHCEKRRADWKKRSFLIGLAIAVLTILIRSSFRVAELQGGFHSSLANDEIALMILEGAMITIACICLTGLHPALLVGKNWRAPQALAPVTASDSEVELQ</sequence>